<proteinExistence type="predicted"/>
<dbReference type="InterPro" id="IPR011008">
    <property type="entry name" value="Dimeric_a/b-barrel"/>
</dbReference>
<name>A0ABQ6I101_9MICO</name>
<dbReference type="InterPro" id="IPR007138">
    <property type="entry name" value="ABM_dom"/>
</dbReference>
<evidence type="ECO:0000313" key="3">
    <source>
        <dbReference type="Proteomes" id="UP001157091"/>
    </source>
</evidence>
<dbReference type="SUPFAM" id="SSF54909">
    <property type="entry name" value="Dimeric alpha+beta barrel"/>
    <property type="match status" value="1"/>
</dbReference>
<dbReference type="PROSITE" id="PS51725">
    <property type="entry name" value="ABM"/>
    <property type="match status" value="1"/>
</dbReference>
<dbReference type="RefSeq" id="WP_284293234.1">
    <property type="nucleotide sequence ID" value="NZ_BSUK01000001.1"/>
</dbReference>
<dbReference type="Proteomes" id="UP001157091">
    <property type="component" value="Unassembled WGS sequence"/>
</dbReference>
<accession>A0ABQ6I101</accession>
<sequence length="70" mass="7596">MSAVVLVVEFVPREGRARELEAALVGAVPAVHAEDGCVLYALHRDAAGTMVLVEKWESRDDLERHAGGLR</sequence>
<keyword evidence="3" id="KW-1185">Reference proteome</keyword>
<reference evidence="3" key="1">
    <citation type="journal article" date="2019" name="Int. J. Syst. Evol. Microbiol.">
        <title>The Global Catalogue of Microorganisms (GCM) 10K type strain sequencing project: providing services to taxonomists for standard genome sequencing and annotation.</title>
        <authorList>
            <consortium name="The Broad Institute Genomics Platform"/>
            <consortium name="The Broad Institute Genome Sequencing Center for Infectious Disease"/>
            <person name="Wu L."/>
            <person name="Ma J."/>
        </authorList>
    </citation>
    <scope>NUCLEOTIDE SEQUENCE [LARGE SCALE GENOMIC DNA]</scope>
    <source>
        <strain evidence="3">NBRC 106348</strain>
    </source>
</reference>
<feature type="domain" description="ABM" evidence="1">
    <location>
        <begin position="4"/>
        <end position="70"/>
    </location>
</feature>
<evidence type="ECO:0000313" key="2">
    <source>
        <dbReference type="EMBL" id="GMA24430.1"/>
    </source>
</evidence>
<organism evidence="2 3">
    <name type="scientific">Luteimicrobium album</name>
    <dbReference type="NCBI Taxonomy" id="1054550"/>
    <lineage>
        <taxon>Bacteria</taxon>
        <taxon>Bacillati</taxon>
        <taxon>Actinomycetota</taxon>
        <taxon>Actinomycetes</taxon>
        <taxon>Micrococcales</taxon>
        <taxon>Luteimicrobium</taxon>
    </lineage>
</organism>
<protein>
    <recommendedName>
        <fullName evidence="1">ABM domain-containing protein</fullName>
    </recommendedName>
</protein>
<gene>
    <name evidence="2" type="ORF">GCM10025864_21890</name>
</gene>
<dbReference type="Pfam" id="PF03992">
    <property type="entry name" value="ABM"/>
    <property type="match status" value="1"/>
</dbReference>
<dbReference type="Gene3D" id="3.30.70.100">
    <property type="match status" value="1"/>
</dbReference>
<comment type="caution">
    <text evidence="2">The sequence shown here is derived from an EMBL/GenBank/DDBJ whole genome shotgun (WGS) entry which is preliminary data.</text>
</comment>
<evidence type="ECO:0000259" key="1">
    <source>
        <dbReference type="PROSITE" id="PS51725"/>
    </source>
</evidence>
<dbReference type="EMBL" id="BSUK01000001">
    <property type="protein sequence ID" value="GMA24430.1"/>
    <property type="molecule type" value="Genomic_DNA"/>
</dbReference>